<feature type="region of interest" description="Disordered" evidence="5">
    <location>
        <begin position="96"/>
        <end position="152"/>
    </location>
</feature>
<gene>
    <name evidence="8" type="ORF">GOP47_0000321</name>
</gene>
<dbReference type="GO" id="GO:0006281">
    <property type="term" value="P:DNA repair"/>
    <property type="evidence" value="ECO:0007669"/>
    <property type="project" value="UniProtKB-KW"/>
</dbReference>
<dbReference type="AlphaFoldDB" id="A0A9D4VDB8"/>
<evidence type="ECO:0000256" key="4">
    <source>
        <dbReference type="ARBA" id="ARBA00023242"/>
    </source>
</evidence>
<feature type="compositionally biased region" description="Low complexity" evidence="5">
    <location>
        <begin position="125"/>
        <end position="152"/>
    </location>
</feature>
<keyword evidence="4" id="KW-0539">Nucleus</keyword>
<evidence type="ECO:0000256" key="1">
    <source>
        <dbReference type="ARBA" id="ARBA00004123"/>
    </source>
</evidence>
<feature type="compositionally biased region" description="Acidic residues" evidence="5">
    <location>
        <begin position="746"/>
        <end position="762"/>
    </location>
</feature>
<dbReference type="OrthoDB" id="440676at2759"/>
<comment type="subcellular location">
    <subcellularLocation>
        <location evidence="1">Nucleus</location>
    </subcellularLocation>
</comment>
<evidence type="ECO:0000313" key="8">
    <source>
        <dbReference type="EMBL" id="KAI5084152.1"/>
    </source>
</evidence>
<evidence type="ECO:0000313" key="9">
    <source>
        <dbReference type="Proteomes" id="UP000886520"/>
    </source>
</evidence>
<evidence type="ECO:0008006" key="10">
    <source>
        <dbReference type="Google" id="ProtNLM"/>
    </source>
</evidence>
<protein>
    <recommendedName>
        <fullName evidence="10">Chromatin assembly factor 1 subunit A</fullName>
    </recommendedName>
</protein>
<dbReference type="Proteomes" id="UP000886520">
    <property type="component" value="Chromosome 1"/>
</dbReference>
<dbReference type="Pfam" id="PF12253">
    <property type="entry name" value="CAF1A_dimeriz"/>
    <property type="match status" value="1"/>
</dbReference>
<dbReference type="EMBL" id="JABFUD020000001">
    <property type="protein sequence ID" value="KAI5084152.1"/>
    <property type="molecule type" value="Genomic_DNA"/>
</dbReference>
<dbReference type="GO" id="GO:0033186">
    <property type="term" value="C:CAF-1 complex"/>
    <property type="evidence" value="ECO:0007669"/>
    <property type="project" value="TreeGrafter"/>
</dbReference>
<accession>A0A9D4VDB8</accession>
<dbReference type="InterPro" id="IPR048800">
    <property type="entry name" value="Cac1-like_C"/>
</dbReference>
<dbReference type="GO" id="GO:0006334">
    <property type="term" value="P:nucleosome assembly"/>
    <property type="evidence" value="ECO:0007669"/>
    <property type="project" value="TreeGrafter"/>
</dbReference>
<keyword evidence="3" id="KW-0234">DNA repair</keyword>
<dbReference type="Pfam" id="PF21796">
    <property type="entry name" value="Cac1_C"/>
    <property type="match status" value="1"/>
</dbReference>
<evidence type="ECO:0000256" key="3">
    <source>
        <dbReference type="ARBA" id="ARBA00023204"/>
    </source>
</evidence>
<feature type="compositionally biased region" description="Acidic residues" evidence="5">
    <location>
        <begin position="769"/>
        <end position="786"/>
    </location>
</feature>
<organism evidence="8 9">
    <name type="scientific">Adiantum capillus-veneris</name>
    <name type="common">Maidenhair fern</name>
    <dbReference type="NCBI Taxonomy" id="13818"/>
    <lineage>
        <taxon>Eukaryota</taxon>
        <taxon>Viridiplantae</taxon>
        <taxon>Streptophyta</taxon>
        <taxon>Embryophyta</taxon>
        <taxon>Tracheophyta</taxon>
        <taxon>Polypodiopsida</taxon>
        <taxon>Polypodiidae</taxon>
        <taxon>Polypodiales</taxon>
        <taxon>Pteridineae</taxon>
        <taxon>Pteridaceae</taxon>
        <taxon>Vittarioideae</taxon>
        <taxon>Adiantum</taxon>
    </lineage>
</organism>
<evidence type="ECO:0000259" key="6">
    <source>
        <dbReference type="Pfam" id="PF12253"/>
    </source>
</evidence>
<dbReference type="PANTHER" id="PTHR15272">
    <property type="entry name" value="CHROMATIN ASSEMBLY FACTOR 1 SUBUNIT A CAF-1 SUBUNIT A"/>
    <property type="match status" value="1"/>
</dbReference>
<feature type="domain" description="Chromatin assembly factor 1 subunit Cac1-like C-terminal" evidence="7">
    <location>
        <begin position="928"/>
        <end position="978"/>
    </location>
</feature>
<reference evidence="8" key="1">
    <citation type="submission" date="2021-01" db="EMBL/GenBank/DDBJ databases">
        <title>Adiantum capillus-veneris genome.</title>
        <authorList>
            <person name="Fang Y."/>
            <person name="Liao Q."/>
        </authorList>
    </citation>
    <scope>NUCLEOTIDE SEQUENCE</scope>
    <source>
        <strain evidence="8">H3</strain>
        <tissue evidence="8">Leaf</tissue>
    </source>
</reference>
<feature type="region of interest" description="Disordered" evidence="5">
    <location>
        <begin position="731"/>
        <end position="815"/>
    </location>
</feature>
<evidence type="ECO:0000256" key="5">
    <source>
        <dbReference type="SAM" id="MobiDB-lite"/>
    </source>
</evidence>
<evidence type="ECO:0000256" key="2">
    <source>
        <dbReference type="ARBA" id="ARBA00022763"/>
    </source>
</evidence>
<keyword evidence="9" id="KW-1185">Reference proteome</keyword>
<comment type="caution">
    <text evidence="8">The sequence shown here is derived from an EMBL/GenBank/DDBJ whole genome shotgun (WGS) entry which is preliminary data.</text>
</comment>
<keyword evidence="2" id="KW-0227">DNA damage</keyword>
<feature type="domain" description="Chromatin assembly factor 1 subunit A dimerization" evidence="6">
    <location>
        <begin position="711"/>
        <end position="781"/>
    </location>
</feature>
<feature type="region of interest" description="Disordered" evidence="5">
    <location>
        <begin position="438"/>
        <end position="527"/>
    </location>
</feature>
<dbReference type="GO" id="GO:0005634">
    <property type="term" value="C:nucleus"/>
    <property type="evidence" value="ECO:0007669"/>
    <property type="project" value="UniProtKB-SubCell"/>
</dbReference>
<evidence type="ECO:0000259" key="7">
    <source>
        <dbReference type="Pfam" id="PF21796"/>
    </source>
</evidence>
<feature type="region of interest" description="Disordered" evidence="5">
    <location>
        <begin position="1"/>
        <end position="34"/>
    </location>
</feature>
<dbReference type="PANTHER" id="PTHR15272:SF0">
    <property type="entry name" value="CHROMATIN ASSEMBLY FACTOR 1 SUBUNIT A"/>
    <property type="match status" value="1"/>
</dbReference>
<proteinExistence type="predicted"/>
<dbReference type="InterPro" id="IPR022043">
    <property type="entry name" value="CAF1A_DD"/>
</dbReference>
<name>A0A9D4VDB8_ADICA</name>
<sequence>MASTSPANDAVDTHKRRRGRPPLLAKSTPLPGSLDRFLKPGSSSVASTFTCSPSAMAGYELASSENQNPNVVPCHDPISANETCGSKFEESTIFDSEQVSRDKSRKVLSSENPSTVPVDVLPGHSSSPNPNSNSAPMHDTTDNLNPLPNNDLENVPAAAAVNQVPIKVGRGRPCKKETVNINSSSLQGTDLPLSSDVPVLTASKDAHKMSKKGVKRKRAIVTGPLDVESRSVLIKEFKSEVASLIRFYHEDGKIDLTTAGVQNYGRRGEIAFLLEESGLPFSSLIANLLLQLKPTDDSQGRSDLTPALLRSLVLSIGERISFGTPNPDADVLEDDSEACLWCWEVRDIKLVPETFRNIVTYRRRKRRKIAERIAALAGIITALSATFDQDQDKSVLEKAEDALLKTENEELIRAHVSLWQQKTTPKVAVKESLKEQQRLARETEKEQRRLDKEGEKEKKRLEKEEEKRKLQQEKEKERRDKEKERLEREASKQRSKEALRQEKESRRQQEEAEKEQKRKEKEEADLRRQTALKKQANLMGRFLQSKKDQAESAPCLVGQIGVVPEAQNVSPFHQKIIHDMDSEMLKGDEKLFHDLLSLHVMAWKKYSLLSNRNMKRWGQRRFPKMTPVNELRLQGQSDGSEEAVEVQSGLVVATAGGCKRSRAEFEDSELNSEKPGPEWDDSGLMDFSALLEQDPVAEPHKSFHFENKRRKLLQFNKSYRPAYYGSFSKKSDVVRPRNPLGMDSNLDYENDSDEEWEEEDPGESLSDCEKDEEDEKPDLDEDEEAGDGFLVPDGYLSESEGAHVEESESESDAEQLQKFSAEADVIDSRPEGNHRLFKFARQCKVLEQLTDHALRCNRPYIVCNFHQHKSSTVIQSTDRTCLEALRVFPLVNGIRIEVPEDPQLAKTVDEVKNKSKQRSKKSLPETSLQEMVEILRSSTTGLKRLVNLLSMKFPAVSRSLLKDKVKEIADFVDNRWQVKKEVLEQLGISLPCPQAASVSEPVSKSPLQLKPITKFFSKRCLPPETAGLDDSSPFKGKKSYCGKSNTVASGDVLQDEAKSMPVQNNSIQSV</sequence>